<keyword evidence="3" id="KW-1185">Reference proteome</keyword>
<dbReference type="RefSeq" id="WP_390309084.1">
    <property type="nucleotide sequence ID" value="NZ_JBHSNQ010000049.1"/>
</dbReference>
<feature type="compositionally biased region" description="Basic and acidic residues" evidence="1">
    <location>
        <begin position="13"/>
        <end position="33"/>
    </location>
</feature>
<evidence type="ECO:0008006" key="4">
    <source>
        <dbReference type="Google" id="ProtNLM"/>
    </source>
</evidence>
<evidence type="ECO:0000256" key="1">
    <source>
        <dbReference type="SAM" id="MobiDB-lite"/>
    </source>
</evidence>
<dbReference type="EMBL" id="JBHSNQ010000049">
    <property type="protein sequence ID" value="MFC5541410.1"/>
    <property type="molecule type" value="Genomic_DNA"/>
</dbReference>
<evidence type="ECO:0000313" key="2">
    <source>
        <dbReference type="EMBL" id="MFC5541410.1"/>
    </source>
</evidence>
<comment type="caution">
    <text evidence="2">The sequence shown here is derived from an EMBL/GenBank/DDBJ whole genome shotgun (WGS) entry which is preliminary data.</text>
</comment>
<feature type="region of interest" description="Disordered" evidence="1">
    <location>
        <begin position="1"/>
        <end position="45"/>
    </location>
</feature>
<accession>A0ABW0RDK8</accession>
<evidence type="ECO:0000313" key="3">
    <source>
        <dbReference type="Proteomes" id="UP001595978"/>
    </source>
</evidence>
<organism evidence="2 3">
    <name type="scientific">Ureibacillus suwonensis</name>
    <dbReference type="NCBI Taxonomy" id="313007"/>
    <lineage>
        <taxon>Bacteria</taxon>
        <taxon>Bacillati</taxon>
        <taxon>Bacillota</taxon>
        <taxon>Bacilli</taxon>
        <taxon>Bacillales</taxon>
        <taxon>Caryophanaceae</taxon>
        <taxon>Ureibacillus</taxon>
    </lineage>
</organism>
<name>A0ABW0RDK8_9BACL</name>
<reference evidence="3" key="1">
    <citation type="journal article" date="2019" name="Int. J. Syst. Evol. Microbiol.">
        <title>The Global Catalogue of Microorganisms (GCM) 10K type strain sequencing project: providing services to taxonomists for standard genome sequencing and annotation.</title>
        <authorList>
            <consortium name="The Broad Institute Genomics Platform"/>
            <consortium name="The Broad Institute Genome Sequencing Center for Infectious Disease"/>
            <person name="Wu L."/>
            <person name="Ma J."/>
        </authorList>
    </citation>
    <scope>NUCLEOTIDE SEQUENCE [LARGE SCALE GENOMIC DNA]</scope>
    <source>
        <strain evidence="3">CCUG 56331</strain>
    </source>
</reference>
<protein>
    <recommendedName>
        <fullName evidence="4">Fur-regulated basic protein B</fullName>
    </recommendedName>
</protein>
<proteinExistence type="predicted"/>
<dbReference type="Proteomes" id="UP001595978">
    <property type="component" value="Unassembled WGS sequence"/>
</dbReference>
<gene>
    <name evidence="2" type="ORF">ACFPOH_06395</name>
</gene>
<sequence>MKRKHKMNFNKGSQKENRRKRAEELAREFDHHVANIRNRKTNDKS</sequence>